<dbReference type="GO" id="GO:0005634">
    <property type="term" value="C:nucleus"/>
    <property type="evidence" value="ECO:0007669"/>
    <property type="project" value="UniProtKB-SubCell"/>
</dbReference>
<dbReference type="PROSITE" id="PS50297">
    <property type="entry name" value="ANK_REP_REGION"/>
    <property type="match status" value="6"/>
</dbReference>
<dbReference type="CDD" id="cd07997">
    <property type="entry name" value="WGR_PARP"/>
    <property type="match status" value="1"/>
</dbReference>
<evidence type="ECO:0000256" key="7">
    <source>
        <dbReference type="ARBA" id="ARBA00023043"/>
    </source>
</evidence>
<feature type="compositionally biased region" description="Basic and acidic residues" evidence="11">
    <location>
        <begin position="237"/>
        <end position="258"/>
    </location>
</feature>
<dbReference type="PANTHER" id="PTHR24198:SF165">
    <property type="entry name" value="ANKYRIN REPEAT-CONTAINING PROTEIN-RELATED"/>
    <property type="match status" value="1"/>
</dbReference>
<dbReference type="Pfam" id="PF00644">
    <property type="entry name" value="PARP"/>
    <property type="match status" value="1"/>
</dbReference>
<feature type="repeat" description="ANK" evidence="9">
    <location>
        <begin position="1694"/>
        <end position="1722"/>
    </location>
</feature>
<feature type="compositionally biased region" description="Basic and acidic residues" evidence="11">
    <location>
        <begin position="1018"/>
        <end position="1034"/>
    </location>
</feature>
<evidence type="ECO:0000256" key="10">
    <source>
        <dbReference type="RuleBase" id="RU362114"/>
    </source>
</evidence>
<dbReference type="InterPro" id="IPR012317">
    <property type="entry name" value="Poly(ADP-ribose)pol_cat_dom"/>
</dbReference>
<keyword evidence="7 9" id="KW-0040">ANK repeat</keyword>
<evidence type="ECO:0000256" key="11">
    <source>
        <dbReference type="SAM" id="MobiDB-lite"/>
    </source>
</evidence>
<dbReference type="OMA" id="HYAFGNE"/>
<feature type="repeat" description="ANK" evidence="9">
    <location>
        <begin position="1159"/>
        <end position="1191"/>
    </location>
</feature>
<dbReference type="OrthoDB" id="2017365at2759"/>
<gene>
    <name evidence="16" type="primary">LOC106057060</name>
</gene>
<dbReference type="Gene3D" id="3.90.228.10">
    <property type="match status" value="1"/>
</dbReference>
<dbReference type="SUPFAM" id="SSF48403">
    <property type="entry name" value="Ankyrin repeat"/>
    <property type="match status" value="6"/>
</dbReference>
<feature type="repeat" description="ANK" evidence="9">
    <location>
        <begin position="1229"/>
        <end position="1266"/>
    </location>
</feature>
<evidence type="ECO:0000256" key="4">
    <source>
        <dbReference type="ARBA" id="ARBA00022695"/>
    </source>
</evidence>
<dbReference type="Pfam" id="PF12796">
    <property type="entry name" value="Ank_2"/>
    <property type="match status" value="6"/>
</dbReference>
<dbReference type="Pfam" id="PF02877">
    <property type="entry name" value="PARP_reg"/>
    <property type="match status" value="1"/>
</dbReference>
<dbReference type="PANTHER" id="PTHR24198">
    <property type="entry name" value="ANKYRIN REPEAT AND PROTEIN KINASE DOMAIN-CONTAINING PROTEIN"/>
    <property type="match status" value="1"/>
</dbReference>
<protein>
    <recommendedName>
        <fullName evidence="10">Poly [ADP-ribose] polymerase</fullName>
        <shortName evidence="10">PARP</shortName>
        <ecNumber evidence="10">2.4.2.-</ecNumber>
    </recommendedName>
</protein>
<dbReference type="EC" id="2.4.2.-" evidence="10"/>
<comment type="subcellular location">
    <subcellularLocation>
        <location evidence="1">Nucleus</location>
    </subcellularLocation>
</comment>
<evidence type="ECO:0000259" key="14">
    <source>
        <dbReference type="PROSITE" id="PS51977"/>
    </source>
</evidence>
<feature type="compositionally biased region" description="Acidic residues" evidence="11">
    <location>
        <begin position="177"/>
        <end position="186"/>
    </location>
</feature>
<evidence type="ECO:0000313" key="16">
    <source>
        <dbReference type="RefSeq" id="XP_055879544.1"/>
    </source>
</evidence>
<evidence type="ECO:0000313" key="15">
    <source>
        <dbReference type="Proteomes" id="UP001165740"/>
    </source>
</evidence>
<feature type="repeat" description="ANK" evidence="9">
    <location>
        <begin position="697"/>
        <end position="729"/>
    </location>
</feature>
<dbReference type="Gene3D" id="2.20.140.10">
    <property type="entry name" value="WGR domain"/>
    <property type="match status" value="1"/>
</dbReference>
<dbReference type="InterPro" id="IPR036770">
    <property type="entry name" value="Ankyrin_rpt-contain_sf"/>
</dbReference>
<feature type="compositionally biased region" description="Basic and acidic residues" evidence="11">
    <location>
        <begin position="1"/>
        <end position="10"/>
    </location>
</feature>
<dbReference type="PROSITE" id="PS51977">
    <property type="entry name" value="WGR"/>
    <property type="match status" value="1"/>
</dbReference>
<feature type="region of interest" description="Disordered" evidence="11">
    <location>
        <begin position="177"/>
        <end position="263"/>
    </location>
</feature>
<dbReference type="Gene3D" id="1.20.142.10">
    <property type="entry name" value="Poly(ADP-ribose) polymerase, regulatory domain"/>
    <property type="match status" value="1"/>
</dbReference>
<dbReference type="SMART" id="SM00773">
    <property type="entry name" value="WGR"/>
    <property type="match status" value="1"/>
</dbReference>
<dbReference type="InterPro" id="IPR002110">
    <property type="entry name" value="Ankyrin_rpt"/>
</dbReference>
<dbReference type="InterPro" id="IPR036616">
    <property type="entry name" value="Poly(ADP-ribose)pol_reg_dom_sf"/>
</dbReference>
<dbReference type="Gene3D" id="1.25.40.20">
    <property type="entry name" value="Ankyrin repeat-containing domain"/>
    <property type="match status" value="8"/>
</dbReference>
<dbReference type="SUPFAM" id="SSF56399">
    <property type="entry name" value="ADP-ribosylation"/>
    <property type="match status" value="1"/>
</dbReference>
<accession>A0A9W2ZX54</accession>
<feature type="region of interest" description="Disordered" evidence="11">
    <location>
        <begin position="1771"/>
        <end position="1822"/>
    </location>
</feature>
<feature type="domain" description="PARP catalytic" evidence="12">
    <location>
        <begin position="2279"/>
        <end position="2494"/>
    </location>
</feature>
<dbReference type="SUPFAM" id="SSF47587">
    <property type="entry name" value="Domain of poly(ADP-ribose) polymerase"/>
    <property type="match status" value="1"/>
</dbReference>
<reference evidence="16" key="1">
    <citation type="submission" date="2025-08" db="UniProtKB">
        <authorList>
            <consortium name="RefSeq"/>
        </authorList>
    </citation>
    <scope>IDENTIFICATION</scope>
</reference>
<feature type="repeat" description="ANK" evidence="9">
    <location>
        <begin position="664"/>
        <end position="696"/>
    </location>
</feature>
<dbReference type="SMART" id="SM00248">
    <property type="entry name" value="ANK"/>
    <property type="match status" value="26"/>
</dbReference>
<dbReference type="CDD" id="cd01437">
    <property type="entry name" value="parp_like"/>
    <property type="match status" value="1"/>
</dbReference>
<keyword evidence="4" id="KW-0548">Nucleotidyltransferase</keyword>
<dbReference type="GO" id="GO:0016779">
    <property type="term" value="F:nucleotidyltransferase activity"/>
    <property type="evidence" value="ECO:0007669"/>
    <property type="project" value="UniProtKB-KW"/>
</dbReference>
<dbReference type="InterPro" id="IPR004102">
    <property type="entry name" value="Poly(ADP-ribose)pol_reg_dom"/>
</dbReference>
<evidence type="ECO:0000256" key="9">
    <source>
        <dbReference type="PROSITE-ProRule" id="PRU00023"/>
    </source>
</evidence>
<feature type="compositionally biased region" description="Acidic residues" evidence="11">
    <location>
        <begin position="194"/>
        <end position="209"/>
    </location>
</feature>
<evidence type="ECO:0000256" key="1">
    <source>
        <dbReference type="ARBA" id="ARBA00004123"/>
    </source>
</evidence>
<sequence length="2494" mass="278633">MDAKDEKTPEDSPVPSDTAASTSGKKRKARVSEVVEPRTPLKRQRVPVSRFQSPLEDLNFVPDKEEKKKEENVTLYKKGAFLAVRGAEGTFYLCRAAQNIYSKSKRLRIQWLSLDKAPDVYKFDYVDSTEMETVLTEIQMEKISKDCYKLPSSEKKRAENILDRAIRVEQGIATADEVEEEAMEEVENAKTAKEEEENDDDDSDEDDEEPTPRKGRGAKKSTKGKGKASTLSHKKKEKPEKSKQKGKSEKKKGPDRNLKPNLKIKILEKDPFFDTKEKVPEVSAQMTSKLIFRAVNAGDVEAVKELLDKTEGVTDFDIDRSVSDSRNALILAGELGKLEIIRILTQEYFDEDLKSKRKRKAPPASIISEMDTGVYNPAFLGVKNIRELSLSRGGKEGNNAFLQESATGDSSPEIIIKAWMEYGVTVEVMETFLLALSAAQKTTIDEQLPMVINEINTAVRNGHRHLAAKYVGEAERLGGFGFNYLHKEVLTFDKEDLRDIILAASVRKKPFSNDSVTPIHFAAINPNVKYLTRLLSIEPDINIQTKSRARPIHYAASCEGTAPLEFLLKRNASFTEPDSHGDLPIHYASRSGRSKNIEVLLKHAKAEAKDASEEEKWGVGNVNKPNRDSFCPLHLAVQEGHLDAVRTLIKHGADVNKPLSAGKNKITPLMIAAQRGDLNIARLLVQSGAAVEILDKKKRSSLTHAVINGSTNVASYLLYLGADPNRVDSSNNSVVHYAAAYGWYFCLKLLIKDAGAKPDEANDWQTTPICIAFLKGHHGLVEMLFNHKGVNINFKTDNGMTLASIACRSRLVPGLDTQIENLINVYKADPNIWDVNGFNSLHHLAANNIKLKGTQWAPEVDPEAMKISVKIAEILIASKCDPTLQTNDGKTPIMLAIEQVNVELVKYLVENGGTVSPDKNNDEKTVLHLMAEQCCTADLTPILKILATHFTEVFVFQQKSLKQSVPSDGPKENGKVTITDDSTKEKTEDEKMEVDSDDKKPGDKKEPSVNNINGDNSAPEKRDETKPESNDTEKVSCVSQLEVLKKMAQDRDFLGFTPLLRACYVYKNFEISKREDTEKVRFALDFIQGLIDWTGSDVNAVVGPKKIPDDPKPHYVTEGLYSPLHFMVNALCEKNDAFIGQGVQLLLKYSPNTNQRDLQEKTPLVLAVESFREVIVKALLEGGADPNVPIKGPNFQVSPILLAAERGALEIMRLLIQYKANVLSSRSDTLQTPLHVMVTNRAREDETIAIVQTLLQAGANINGPDGEGNTPLHLAVGSNKGHSDSSTSLEEFLLDRGANVFAKNKHLMMPLHLALQKTGVDPIELCSLLTSSMRDQRVDEPDEKKCTPLLYAASSGSTICCMHLLQRGANIEAKDYRGNTPLNLAIYGGFDSCAIMLMQRSASLSFPIVVDLPGKENVKKDVGEDVKKKRPSLLWRPKKQWQSRQPKEATVQVLSLFEGAVKKDLPGVAHMLLDALGTPMEAVESALNLSKFYLALRLLRRIPDVSRLHAKNKEGQNLFHVLASKTSKHDPDLQIKVAGALLEKRLNLADKDKYGMTPLMYAALRHQSVALAKFLITNDLKFDAKTKDLKGRDIMAAFMWDYNWVSDKFKIEDVREWLDVLVDLGKVSLNTLYDHPLPDPLLLGASIPCEQPDYFGSQGKELTSPLIFAIRNYDFGLARYMLLKGANPNFPDSDGLTPIMHAVRMNDVKLVKLLLNYDYNPDESLGEPTELKPLLSKEQSRQVITINFQAPKEKNPDDLLDEEVADEIQEDDAVSLSKHTEENEDSVALEDEDEESLEGDEDKEEKDESDRDTDIVEDDPPVVKSSAALSLVPLEAIDQPDIKKLTLIRHVSQMNKEREFISIEKTSAVDLSIVDKNGWTAVHHAVCSLEYGTFDNAEIVYLLGKAGASLEAKNKSDQTPMELAQKSNAENIVKVLNRLLALPPYNKPSEPFVRTVQPFTVSDSSPGISKPDNKADAEEMLTKLDQAAGVLDEAEELPKVDSSIIDIKNGGVVARSPSTNIPYDVTLSKVDVTQGVWGMYNFYKMQIIHQTAKNVYILFNRWGRIGDRGQYQHTPYQTLQEAAKEFCKIFRSKTGNDWNNLNKFQNQPKKYRLMPKPEKLHKQHKVELNLESSVPCKLSEPIADLVTEMSSVAMLQASIEDIGLNETFMPFGRMKRETLLEARRILTDISELIDKVIKLRNHLTQDVHAEYQANCEEIVKLTNEYYHLIPIYGFENETIQPISEKKMLREHTKLLANLMDLQVASNILLGANLRQAEINPLDYIYGSLDCRIQPMLEEDPETQLILTNIHASVPTANINRIFKVSREGEDARLAALNLPNHQLLWHGSSMSNFISILSRGLLVTPPEVPWTGHLFGEGIYFADTFLKSSHYCHNHSPKSKCKLMLLCEVALGNSKIDVKHGDEDHLDEDINSLKILGRNAPLEDFDARLPFGATLSLGQVIPMTYQPPAKINHNEYIIHNSDQVAIRYLVLYNG</sequence>
<evidence type="ECO:0000259" key="13">
    <source>
        <dbReference type="PROSITE" id="PS51060"/>
    </source>
</evidence>
<feature type="repeat" description="ANK" evidence="9">
    <location>
        <begin position="628"/>
        <end position="660"/>
    </location>
</feature>
<organism evidence="15 16">
    <name type="scientific">Biomphalaria glabrata</name>
    <name type="common">Bloodfluke planorb</name>
    <name type="synonym">Freshwater snail</name>
    <dbReference type="NCBI Taxonomy" id="6526"/>
    <lineage>
        <taxon>Eukaryota</taxon>
        <taxon>Metazoa</taxon>
        <taxon>Spiralia</taxon>
        <taxon>Lophotrochozoa</taxon>
        <taxon>Mollusca</taxon>
        <taxon>Gastropoda</taxon>
        <taxon>Heterobranchia</taxon>
        <taxon>Euthyneura</taxon>
        <taxon>Panpulmonata</taxon>
        <taxon>Hygrophila</taxon>
        <taxon>Lymnaeoidea</taxon>
        <taxon>Planorbidae</taxon>
        <taxon>Biomphalaria</taxon>
    </lineage>
</organism>
<keyword evidence="2 10" id="KW-0328">Glycosyltransferase</keyword>
<feature type="repeat" description="ANK" evidence="9">
    <location>
        <begin position="514"/>
        <end position="546"/>
    </location>
</feature>
<keyword evidence="6 10" id="KW-0520">NAD</keyword>
<feature type="domain" description="PARP alpha-helical" evidence="13">
    <location>
        <begin position="2135"/>
        <end position="2269"/>
    </location>
</feature>
<feature type="compositionally biased region" description="Acidic residues" evidence="11">
    <location>
        <begin position="1782"/>
        <end position="1805"/>
    </location>
</feature>
<dbReference type="GO" id="GO:0003950">
    <property type="term" value="F:NAD+ poly-ADP-ribosyltransferase activity"/>
    <property type="evidence" value="ECO:0007669"/>
    <property type="project" value="UniProtKB-UniRule"/>
</dbReference>
<dbReference type="PROSITE" id="PS50088">
    <property type="entry name" value="ANK_REPEAT"/>
    <property type="match status" value="10"/>
</dbReference>
<feature type="region of interest" description="Disordered" evidence="11">
    <location>
        <begin position="962"/>
        <end position="1034"/>
    </location>
</feature>
<feature type="compositionally biased region" description="Basic and acidic residues" evidence="11">
    <location>
        <begin position="981"/>
        <end position="1007"/>
    </location>
</feature>
<evidence type="ECO:0000256" key="6">
    <source>
        <dbReference type="ARBA" id="ARBA00023027"/>
    </source>
</evidence>
<evidence type="ECO:0000256" key="2">
    <source>
        <dbReference type="ARBA" id="ARBA00022676"/>
    </source>
</evidence>
<keyword evidence="15" id="KW-1185">Reference proteome</keyword>
<evidence type="ECO:0000256" key="3">
    <source>
        <dbReference type="ARBA" id="ARBA00022679"/>
    </source>
</evidence>
<feature type="domain" description="WGR" evidence="14">
    <location>
        <begin position="2010"/>
        <end position="2111"/>
    </location>
</feature>
<evidence type="ECO:0000259" key="12">
    <source>
        <dbReference type="PROSITE" id="PS51059"/>
    </source>
</evidence>
<dbReference type="SUPFAM" id="SSF142921">
    <property type="entry name" value="WGR domain-like"/>
    <property type="match status" value="1"/>
</dbReference>
<dbReference type="InterPro" id="IPR036930">
    <property type="entry name" value="WGR_dom_sf"/>
</dbReference>
<keyword evidence="3 10" id="KW-0808">Transferase</keyword>
<evidence type="ECO:0000256" key="5">
    <source>
        <dbReference type="ARBA" id="ARBA00022737"/>
    </source>
</evidence>
<name>A0A9W2ZX54_BIOGL</name>
<dbReference type="Pfam" id="PF00023">
    <property type="entry name" value="Ank"/>
    <property type="match status" value="1"/>
</dbReference>
<feature type="compositionally biased region" description="Basic residues" evidence="11">
    <location>
        <begin position="213"/>
        <end position="236"/>
    </location>
</feature>
<feature type="repeat" description="ANK" evidence="9">
    <location>
        <begin position="1267"/>
        <end position="1305"/>
    </location>
</feature>
<evidence type="ECO:0000256" key="8">
    <source>
        <dbReference type="ARBA" id="ARBA00023242"/>
    </source>
</evidence>
<feature type="repeat" description="ANK" evidence="9">
    <location>
        <begin position="888"/>
        <end position="920"/>
    </location>
</feature>
<feature type="region of interest" description="Disordered" evidence="11">
    <location>
        <begin position="1"/>
        <end position="48"/>
    </location>
</feature>
<feature type="repeat" description="ANK" evidence="9">
    <location>
        <begin position="1344"/>
        <end position="1376"/>
    </location>
</feature>
<proteinExistence type="predicted"/>
<keyword evidence="5" id="KW-0677">Repeat</keyword>
<dbReference type="GeneID" id="106057060"/>
<dbReference type="InterPro" id="IPR008893">
    <property type="entry name" value="WGR_domain"/>
</dbReference>
<dbReference type="RefSeq" id="XP_055879544.1">
    <property type="nucleotide sequence ID" value="XM_056023569.1"/>
</dbReference>
<dbReference type="PROSITE" id="PS51059">
    <property type="entry name" value="PARP_CATALYTIC"/>
    <property type="match status" value="1"/>
</dbReference>
<dbReference type="Pfam" id="PF05406">
    <property type="entry name" value="WGR"/>
    <property type="match status" value="1"/>
</dbReference>
<dbReference type="PROSITE" id="PS51060">
    <property type="entry name" value="PARP_ALPHA_HD"/>
    <property type="match status" value="1"/>
</dbReference>
<dbReference type="Proteomes" id="UP001165740">
    <property type="component" value="Chromosome 3"/>
</dbReference>
<keyword evidence="8" id="KW-0539">Nucleus</keyword>